<keyword evidence="4" id="KW-1185">Reference proteome</keyword>
<accession>A0A8J2JBH2</accession>
<feature type="non-terminal residue" evidence="3">
    <location>
        <position position="368"/>
    </location>
</feature>
<evidence type="ECO:0000313" key="3">
    <source>
        <dbReference type="EMBL" id="CAG7647998.1"/>
    </source>
</evidence>
<organism evidence="3 4">
    <name type="scientific">Allacma fusca</name>
    <dbReference type="NCBI Taxonomy" id="39272"/>
    <lineage>
        <taxon>Eukaryota</taxon>
        <taxon>Metazoa</taxon>
        <taxon>Ecdysozoa</taxon>
        <taxon>Arthropoda</taxon>
        <taxon>Hexapoda</taxon>
        <taxon>Collembola</taxon>
        <taxon>Symphypleona</taxon>
        <taxon>Sminthuridae</taxon>
        <taxon>Allacma</taxon>
    </lineage>
</organism>
<proteinExistence type="predicted"/>
<dbReference type="PROSITE" id="PS01186">
    <property type="entry name" value="EGF_2"/>
    <property type="match status" value="1"/>
</dbReference>
<name>A0A8J2JBH2_9HEXA</name>
<evidence type="ECO:0000256" key="1">
    <source>
        <dbReference type="SAM" id="SignalP"/>
    </source>
</evidence>
<dbReference type="InterPro" id="IPR000742">
    <property type="entry name" value="EGF"/>
</dbReference>
<sequence length="368" mass="40213">MLSPVALLTVTAVTLLIVSTPTIANRSLFGESCNKTLKCDSGAWLGCFEGTCSCLKQHEMLYDEITSKCVSKAGERCKYAVDSPDTGGDSNLIYEVTTCVQNATCSQEGICTCDSRFHENVTGLCTYSQGHLDVCDVHHKCSHYEALECIQDLCQCNSSKSDYSSKDSQCVGLADTPCINFKCTGNAYCQNNTCRCNKGYYLDENRKCHPKMGPLMNCTANHQCESKPGLLLLCIDGICNCNPNVSVYATAQIADRYRFDPDIFNGFIGSGITQCVGLAGSPCLDRLCAPRAFCSYSFATDFSGICRCLSGYKQTKLGRCGHDYMEVCDSGDSCLDGLVCNNKRCTCKYSNQEYDTYARMCYSKIGGP</sequence>
<gene>
    <name evidence="3" type="ORF">AFUS01_LOCUS645</name>
</gene>
<protein>
    <recommendedName>
        <fullName evidence="2">EGF-like domain-containing protein</fullName>
    </recommendedName>
</protein>
<dbReference type="EMBL" id="CAJVCH010003278">
    <property type="protein sequence ID" value="CAG7647998.1"/>
    <property type="molecule type" value="Genomic_DNA"/>
</dbReference>
<evidence type="ECO:0000259" key="2">
    <source>
        <dbReference type="PROSITE" id="PS01186"/>
    </source>
</evidence>
<reference evidence="3" key="1">
    <citation type="submission" date="2021-06" db="EMBL/GenBank/DDBJ databases">
        <authorList>
            <person name="Hodson N. C."/>
            <person name="Mongue J. A."/>
            <person name="Jaron S. K."/>
        </authorList>
    </citation>
    <scope>NUCLEOTIDE SEQUENCE</scope>
</reference>
<dbReference type="PANTHER" id="PTHR39069:SF8">
    <property type="entry name" value="FI17111P1"/>
    <property type="match status" value="1"/>
</dbReference>
<feature type="signal peptide" evidence="1">
    <location>
        <begin position="1"/>
        <end position="24"/>
    </location>
</feature>
<feature type="domain" description="EGF-like" evidence="2">
    <location>
        <begin position="306"/>
        <end position="320"/>
    </location>
</feature>
<feature type="chain" id="PRO_5035170700" description="EGF-like domain-containing protein" evidence="1">
    <location>
        <begin position="25"/>
        <end position="368"/>
    </location>
</feature>
<dbReference type="AlphaFoldDB" id="A0A8J2JBH2"/>
<comment type="caution">
    <text evidence="3">The sequence shown here is derived from an EMBL/GenBank/DDBJ whole genome shotgun (WGS) entry which is preliminary data.</text>
</comment>
<dbReference type="PANTHER" id="PTHR39069">
    <property type="entry name" value="ECDYSONE-INDUCIBLE GENE E1, ISOFORM A"/>
    <property type="match status" value="1"/>
</dbReference>
<dbReference type="Proteomes" id="UP000708208">
    <property type="component" value="Unassembled WGS sequence"/>
</dbReference>
<evidence type="ECO:0000313" key="4">
    <source>
        <dbReference type="Proteomes" id="UP000708208"/>
    </source>
</evidence>
<keyword evidence="1" id="KW-0732">Signal</keyword>
<dbReference type="OrthoDB" id="409374at2759"/>